<gene>
    <name evidence="1" type="ORF">METZ01_LOCUS448246</name>
</gene>
<sequence>MLIPPVETLSLTCATSLWIDVAQLSTDTTDCGIGEGCQQTLQRIGLVDAVGV</sequence>
<dbReference type="EMBL" id="UINC01184260">
    <property type="protein sequence ID" value="SVD95392.1"/>
    <property type="molecule type" value="Genomic_DNA"/>
</dbReference>
<dbReference type="AlphaFoldDB" id="A0A382ZIV3"/>
<organism evidence="1">
    <name type="scientific">marine metagenome</name>
    <dbReference type="NCBI Taxonomy" id="408172"/>
    <lineage>
        <taxon>unclassified sequences</taxon>
        <taxon>metagenomes</taxon>
        <taxon>ecological metagenomes</taxon>
    </lineage>
</organism>
<name>A0A382ZIV3_9ZZZZ</name>
<proteinExistence type="predicted"/>
<protein>
    <submittedName>
        <fullName evidence="1">Uncharacterized protein</fullName>
    </submittedName>
</protein>
<evidence type="ECO:0000313" key="1">
    <source>
        <dbReference type="EMBL" id="SVD95392.1"/>
    </source>
</evidence>
<reference evidence="1" key="1">
    <citation type="submission" date="2018-05" db="EMBL/GenBank/DDBJ databases">
        <authorList>
            <person name="Lanie J.A."/>
            <person name="Ng W.-L."/>
            <person name="Kazmierczak K.M."/>
            <person name="Andrzejewski T.M."/>
            <person name="Davidsen T.M."/>
            <person name="Wayne K.J."/>
            <person name="Tettelin H."/>
            <person name="Glass J.I."/>
            <person name="Rusch D."/>
            <person name="Podicherti R."/>
            <person name="Tsui H.-C.T."/>
            <person name="Winkler M.E."/>
        </authorList>
    </citation>
    <scope>NUCLEOTIDE SEQUENCE</scope>
</reference>
<accession>A0A382ZIV3</accession>